<keyword evidence="2" id="KW-0812">Transmembrane</keyword>
<protein>
    <submittedName>
        <fullName evidence="4">Phage tail tape measure protein</fullName>
    </submittedName>
</protein>
<evidence type="ECO:0000313" key="5">
    <source>
        <dbReference type="Proteomes" id="UP000663929"/>
    </source>
</evidence>
<dbReference type="RefSeq" id="WP_237384296.1">
    <property type="nucleotide sequence ID" value="NZ_CP071793.1"/>
</dbReference>
<keyword evidence="2" id="KW-1133">Transmembrane helix</keyword>
<feature type="transmembrane region" description="Helical" evidence="2">
    <location>
        <begin position="618"/>
        <end position="639"/>
    </location>
</feature>
<dbReference type="PANTHER" id="PTHR37813">
    <property type="entry name" value="FELS-2 PROPHAGE PROTEIN"/>
    <property type="match status" value="1"/>
</dbReference>
<proteinExistence type="predicted"/>
<dbReference type="NCBIfam" id="TIGR01760">
    <property type="entry name" value="tape_meas_TP901"/>
    <property type="match status" value="1"/>
</dbReference>
<sequence length="1351" mass="144994">MDLGLGIVVSLKDMLSRNSGKVEHAMEKLDGTVARTSERMTRNLERIQKGTMMAGAGLALLATPIALLSATAETHRALGELASLGVKDLRALENAAESFTNAWAGTTKAQFITSAYDVRSALANLSDEAVGTFTAMAALAAKATKATTDEMVGTFTTSYGIFKPLMKDMSDMEWARTFAGGMAQTVASFKTNGKQMADAIKNIGAVAASANVPMEEQLAILGQLQTTMPGSEAGTLYKAFIMKAAEAGDKLGVSMVGADGRLKGIIPMLEVLRKEFPDFSQAATQVEIKKAFGSDEAVKFLLQMSQGLDGLKTNIQSVRQAMETGTVVTEKMARAMNQDIGASFEVIRQQIANLMEILGRTLLPIVTPVLKAVSSIIMGLQSMAKAVPGLTGGVLALITALGAFLVVVGGIVASIGAVGLAMPAIKAGIAGFGAALAGAGSAIASAFLPVTATIAGVVAAIYLLKKAWDTNFGGIREMVEGAFARVRLAFRGIRTLIRSLRGSAGEMSAELAQKLKASGLMGFVVGVFKIYYRVRQFFAGFHAAITHAFSRAGAILGPAVKALVTAFVDLYKAGWSILEVIGIVSSSANGKAFYGLGEGLGMVLGLLVQVGAFLLKVIIYPIAFLIKLVGYVVKAFVWLGKSIVKGMVAGVKAIYTYFLPLRLVVQAFRMLGRMGLAMWDMLTGGTSVLGFWKAIGKAIWDFLGTPFRWVADAARGLWRALRNSFANTVQMWEGLGETIWNGLKNTPLIRVFSQLLDLSKVLQEKKRAFFNAGKEWILSLAKGIWSAMTAPIQQVKKGLAKLRSMLSWFGKEKASEPKVGIEQAQAASHQKTPEIVGVDSPATSMIWPQRFLEKIWTSGERMVAKAKAGMASTLTPSAQRAIETARALRDQLQSGFGAVTQRFRTVLQEARKPFTLRLRDTFIETFGRAWEAMVGLLVKRLKAALQFSAQKAGGAYQYGIRPVAVGAMALSPILAGPLPAAAVGVGGFPVQQIQQNEPVRVQVQGASWRAAKPQTMIAHQRLAPMTGTTATYRSSQPAPTIDQPVLQMDSGRDRHRVYARPGVFEKGQTVVGTSQAMASIQKTGPSSASPAFQGAIAHDGQVVSRPEPGLIVHQRILDNQQNTWRYVPRAIVPAISDPNQSYRQTDTTSVGVRVAVPATNVGTASLGVPHQELTGMDAPHQPIRLVVGLNASASEQSLAANQTRTANRIAVTRIGLSPTQEAYRGVAWVAHQVVSSVEHLYHAVQMVDPIMAAFEEVPGFQRTIDAAIPVDRQRLLFQSRQGARPNQDQVAEASIIAQTIRPFMDQLAQKNEELAARPIDIIVKTELDGREIAEAVYRDIRDQKIKNYETF</sequence>
<feature type="transmembrane region" description="Helical" evidence="2">
    <location>
        <begin position="442"/>
        <end position="464"/>
    </location>
</feature>
<dbReference type="Pfam" id="PF10145">
    <property type="entry name" value="PhageMin_Tail"/>
    <property type="match status" value="1"/>
</dbReference>
<feature type="transmembrane region" description="Helical" evidence="2">
    <location>
        <begin position="646"/>
        <end position="665"/>
    </location>
</feature>
<dbReference type="KEGG" id="scor:J3U87_17270"/>
<organism evidence="4 5">
    <name type="scientific">Sulfidibacter corallicola</name>
    <dbReference type="NCBI Taxonomy" id="2818388"/>
    <lineage>
        <taxon>Bacteria</taxon>
        <taxon>Pseudomonadati</taxon>
        <taxon>Acidobacteriota</taxon>
        <taxon>Holophagae</taxon>
        <taxon>Acanthopleuribacterales</taxon>
        <taxon>Acanthopleuribacteraceae</taxon>
        <taxon>Sulfidibacter</taxon>
    </lineage>
</organism>
<keyword evidence="1" id="KW-1188">Viral release from host cell</keyword>
<evidence type="ECO:0000256" key="1">
    <source>
        <dbReference type="ARBA" id="ARBA00022612"/>
    </source>
</evidence>
<keyword evidence="5" id="KW-1185">Reference proteome</keyword>
<dbReference type="InterPro" id="IPR010090">
    <property type="entry name" value="Phage_tape_meas"/>
</dbReference>
<evidence type="ECO:0000256" key="2">
    <source>
        <dbReference type="SAM" id="Phobius"/>
    </source>
</evidence>
<feature type="transmembrane region" description="Helical" evidence="2">
    <location>
        <begin position="592"/>
        <end position="612"/>
    </location>
</feature>
<keyword evidence="2" id="KW-0472">Membrane</keyword>
<evidence type="ECO:0000313" key="4">
    <source>
        <dbReference type="EMBL" id="QTD54199.1"/>
    </source>
</evidence>
<reference evidence="4" key="1">
    <citation type="submission" date="2021-03" db="EMBL/GenBank/DDBJ databases">
        <title>Acanthopleuribacteraceae sp. M133.</title>
        <authorList>
            <person name="Wang G."/>
        </authorList>
    </citation>
    <scope>NUCLEOTIDE SEQUENCE</scope>
    <source>
        <strain evidence="4">M133</strain>
    </source>
</reference>
<feature type="transmembrane region" description="Helical" evidence="2">
    <location>
        <begin position="392"/>
        <end position="422"/>
    </location>
</feature>
<dbReference type="EMBL" id="CP071793">
    <property type="protein sequence ID" value="QTD54199.1"/>
    <property type="molecule type" value="Genomic_DNA"/>
</dbReference>
<feature type="domain" description="Phage tail tape measure protein" evidence="3">
    <location>
        <begin position="105"/>
        <end position="293"/>
    </location>
</feature>
<dbReference type="Proteomes" id="UP000663929">
    <property type="component" value="Chromosome"/>
</dbReference>
<dbReference type="PANTHER" id="PTHR37813:SF1">
    <property type="entry name" value="FELS-2 PROPHAGE PROTEIN"/>
    <property type="match status" value="1"/>
</dbReference>
<evidence type="ECO:0000259" key="3">
    <source>
        <dbReference type="Pfam" id="PF10145"/>
    </source>
</evidence>
<gene>
    <name evidence="4" type="ORF">J3U87_17270</name>
</gene>
<name>A0A8A4TW76_SULCO</name>
<accession>A0A8A4TW76</accession>